<dbReference type="InterPro" id="IPR001128">
    <property type="entry name" value="Cyt_P450"/>
</dbReference>
<proteinExistence type="predicted"/>
<sequence length="367" mass="41236">MSNVKSFEPLIDPVITRLCATLESRFIGGANAGRSFDAADWMNYAAWDIMSEITFGKPFGFIDQGKDVDYFAVICQMPWLDLVLDKTPVKRIGAPSFSWAVEFSVGALVERYQQMAADSERQKEKLVKDFLDKFLEAKAKAEPGTIDDMKVVNFLLVNVLAGSDTTAITLSAAVYYLLKNPAVLNKLVRELDEKELGTPVTWAQTLELPYLNAVMQETVQIHGGVGLMLEREVPAGGFSLPDGRFVPGGTVVGMNPWVVHMDEEYFGPNTDKFVPERWMKRSDETTEQFEARDKKMKEAPLTVGHGPRICLGRNLSRLEANKVIATLFKNYEWSLVEPGKDWSIRNSWFTYQSGIDVTIKRRGEKAQ</sequence>
<dbReference type="InterPro" id="IPR002401">
    <property type="entry name" value="Cyt_P450_E_grp-I"/>
</dbReference>
<dbReference type="SUPFAM" id="SSF48264">
    <property type="entry name" value="Cytochrome P450"/>
    <property type="match status" value="1"/>
</dbReference>
<accession>A0ABR0KFN2</accession>
<name>A0ABR0KFN2_9EURO</name>
<gene>
    <name evidence="1" type="ORF">LTR24_003231</name>
</gene>
<dbReference type="InterPro" id="IPR050121">
    <property type="entry name" value="Cytochrome_P450_monoxygenase"/>
</dbReference>
<protein>
    <recommendedName>
        <fullName evidence="3">Cytochrome P450</fullName>
    </recommendedName>
</protein>
<dbReference type="Gene3D" id="1.10.630.10">
    <property type="entry name" value="Cytochrome P450"/>
    <property type="match status" value="1"/>
</dbReference>
<dbReference type="InterPro" id="IPR036396">
    <property type="entry name" value="Cyt_P450_sf"/>
</dbReference>
<dbReference type="CDD" id="cd11060">
    <property type="entry name" value="CYP57A1-like"/>
    <property type="match status" value="1"/>
</dbReference>
<dbReference type="Proteomes" id="UP001345013">
    <property type="component" value="Unassembled WGS sequence"/>
</dbReference>
<dbReference type="PANTHER" id="PTHR24305:SF180">
    <property type="entry name" value="P450, PUTATIVE (EUROFUNG)-RELATED"/>
    <property type="match status" value="1"/>
</dbReference>
<dbReference type="PRINTS" id="PR00385">
    <property type="entry name" value="P450"/>
</dbReference>
<comment type="caution">
    <text evidence="1">The sequence shown here is derived from an EMBL/GenBank/DDBJ whole genome shotgun (WGS) entry which is preliminary data.</text>
</comment>
<evidence type="ECO:0000313" key="2">
    <source>
        <dbReference type="Proteomes" id="UP001345013"/>
    </source>
</evidence>
<dbReference type="PANTHER" id="PTHR24305">
    <property type="entry name" value="CYTOCHROME P450"/>
    <property type="match status" value="1"/>
</dbReference>
<dbReference type="Pfam" id="PF00067">
    <property type="entry name" value="p450"/>
    <property type="match status" value="1"/>
</dbReference>
<dbReference type="EMBL" id="JAVRRG010000030">
    <property type="protein sequence ID" value="KAK5095014.1"/>
    <property type="molecule type" value="Genomic_DNA"/>
</dbReference>
<dbReference type="PRINTS" id="PR00463">
    <property type="entry name" value="EP450I"/>
</dbReference>
<organism evidence="1 2">
    <name type="scientific">Lithohypha guttulata</name>
    <dbReference type="NCBI Taxonomy" id="1690604"/>
    <lineage>
        <taxon>Eukaryota</taxon>
        <taxon>Fungi</taxon>
        <taxon>Dikarya</taxon>
        <taxon>Ascomycota</taxon>
        <taxon>Pezizomycotina</taxon>
        <taxon>Eurotiomycetes</taxon>
        <taxon>Chaetothyriomycetidae</taxon>
        <taxon>Chaetothyriales</taxon>
        <taxon>Trichomeriaceae</taxon>
        <taxon>Lithohypha</taxon>
    </lineage>
</organism>
<evidence type="ECO:0008006" key="3">
    <source>
        <dbReference type="Google" id="ProtNLM"/>
    </source>
</evidence>
<keyword evidence="2" id="KW-1185">Reference proteome</keyword>
<reference evidence="1 2" key="1">
    <citation type="submission" date="2023-08" db="EMBL/GenBank/DDBJ databases">
        <title>Black Yeasts Isolated from many extreme environments.</title>
        <authorList>
            <person name="Coleine C."/>
            <person name="Stajich J.E."/>
            <person name="Selbmann L."/>
        </authorList>
    </citation>
    <scope>NUCLEOTIDE SEQUENCE [LARGE SCALE GENOMIC DNA]</scope>
    <source>
        <strain evidence="1 2">CCFEE 5885</strain>
    </source>
</reference>
<evidence type="ECO:0000313" key="1">
    <source>
        <dbReference type="EMBL" id="KAK5095014.1"/>
    </source>
</evidence>